<name>A0A182VCY4_ANOME</name>
<feature type="compositionally biased region" description="Polar residues" evidence="1">
    <location>
        <begin position="76"/>
        <end position="87"/>
    </location>
</feature>
<dbReference type="EnsemblMetazoa" id="AMEM012847-RA">
    <property type="protein sequence ID" value="AMEM012847-PA"/>
    <property type="gene ID" value="AMEM012847"/>
</dbReference>
<reference evidence="2" key="1">
    <citation type="submission" date="2020-05" db="UniProtKB">
        <authorList>
            <consortium name="EnsemblMetazoa"/>
        </authorList>
    </citation>
    <scope>IDENTIFICATION</scope>
    <source>
        <strain evidence="2">MAF</strain>
    </source>
</reference>
<accession>A0A182VCY4</accession>
<evidence type="ECO:0000313" key="2">
    <source>
        <dbReference type="EnsemblMetazoa" id="AMEM012847-PA"/>
    </source>
</evidence>
<feature type="compositionally biased region" description="Low complexity" evidence="1">
    <location>
        <begin position="52"/>
        <end position="75"/>
    </location>
</feature>
<evidence type="ECO:0000313" key="3">
    <source>
        <dbReference type="Proteomes" id="UP000075903"/>
    </source>
</evidence>
<dbReference type="Proteomes" id="UP000075903">
    <property type="component" value="Unassembled WGS sequence"/>
</dbReference>
<sequence>MVMTNEVTITSSSSRKRCDSPYPCICITCATDTSSIPGSVQSSTDRSRGRSRSSTSASVCCSSYSSSPCESSRSSQINESTTKSSSPMRVNPLMSFSIAYLSKHFAISTFRRIIAFPRAVRPSFAVCRKFGLYRNTTRNSWTEFVLAAYCTSVKPFPSIASIAVASCSSSMRTTWSARYRHVPAASWAGVTP</sequence>
<evidence type="ECO:0000256" key="1">
    <source>
        <dbReference type="SAM" id="MobiDB-lite"/>
    </source>
</evidence>
<organism evidence="2 3">
    <name type="scientific">Anopheles merus</name>
    <name type="common">Mosquito</name>
    <dbReference type="NCBI Taxonomy" id="30066"/>
    <lineage>
        <taxon>Eukaryota</taxon>
        <taxon>Metazoa</taxon>
        <taxon>Ecdysozoa</taxon>
        <taxon>Arthropoda</taxon>
        <taxon>Hexapoda</taxon>
        <taxon>Insecta</taxon>
        <taxon>Pterygota</taxon>
        <taxon>Neoptera</taxon>
        <taxon>Endopterygota</taxon>
        <taxon>Diptera</taxon>
        <taxon>Nematocera</taxon>
        <taxon>Culicoidea</taxon>
        <taxon>Culicidae</taxon>
        <taxon>Anophelinae</taxon>
        <taxon>Anopheles</taxon>
    </lineage>
</organism>
<protein>
    <submittedName>
        <fullName evidence="2">Uncharacterized protein</fullName>
    </submittedName>
</protein>
<dbReference type="VEuPathDB" id="VectorBase:AMEM012847"/>
<keyword evidence="3" id="KW-1185">Reference proteome</keyword>
<dbReference type="AlphaFoldDB" id="A0A182VCY4"/>
<feature type="region of interest" description="Disordered" evidence="1">
    <location>
        <begin position="36"/>
        <end position="87"/>
    </location>
</feature>
<proteinExistence type="predicted"/>